<organism evidence="3 4">
    <name type="scientific">Apolygus lucorum</name>
    <name type="common">Small green plant bug</name>
    <name type="synonym">Lygocoris lucorum</name>
    <dbReference type="NCBI Taxonomy" id="248454"/>
    <lineage>
        <taxon>Eukaryota</taxon>
        <taxon>Metazoa</taxon>
        <taxon>Ecdysozoa</taxon>
        <taxon>Arthropoda</taxon>
        <taxon>Hexapoda</taxon>
        <taxon>Insecta</taxon>
        <taxon>Pterygota</taxon>
        <taxon>Neoptera</taxon>
        <taxon>Paraneoptera</taxon>
        <taxon>Hemiptera</taxon>
        <taxon>Heteroptera</taxon>
        <taxon>Panheteroptera</taxon>
        <taxon>Cimicomorpha</taxon>
        <taxon>Miridae</taxon>
        <taxon>Mirini</taxon>
        <taxon>Apolygus</taxon>
    </lineage>
</organism>
<comment type="caution">
    <text evidence="3">The sequence shown here is derived from an EMBL/GenBank/DDBJ whole genome shotgun (WGS) entry which is preliminary data.</text>
</comment>
<dbReference type="GO" id="GO:0005777">
    <property type="term" value="C:peroxisome"/>
    <property type="evidence" value="ECO:0007669"/>
    <property type="project" value="TreeGrafter"/>
</dbReference>
<dbReference type="PANTHER" id="PTHR11011:SF60">
    <property type="entry name" value="FATTY ACYL-COA REDUCTASE-RELATED"/>
    <property type="match status" value="1"/>
</dbReference>
<dbReference type="OrthoDB" id="429813at2759"/>
<proteinExistence type="predicted"/>
<dbReference type="Pfam" id="PF03015">
    <property type="entry name" value="Sterile"/>
    <property type="match status" value="1"/>
</dbReference>
<dbReference type="AlphaFoldDB" id="A0A8S9XE54"/>
<dbReference type="GO" id="GO:0035336">
    <property type="term" value="P:long-chain fatty-acyl-CoA metabolic process"/>
    <property type="evidence" value="ECO:0007669"/>
    <property type="project" value="TreeGrafter"/>
</dbReference>
<gene>
    <name evidence="3" type="ORF">GE061_018075</name>
</gene>
<name>A0A8S9XE54_APOLU</name>
<sequence>PTNDISIFNFTIDKENPQTAAEYYKRTLDVGYTMPPTQAVWYVTLTEITSPFWFKIMCFFIHTLPALIIDAVLLILLKKPKTLKIYQRIHKFLDVIAYFLTQHWDFDTSNLQSLLNGLNSTDRQMFDFDMKKVDWDEFVVANSLGIRKFILKEDESNIPAGKRKMFYFHILHRVVQLIAFSLFAWLTVSVLSPALFTSVQ</sequence>
<feature type="transmembrane region" description="Helical" evidence="1">
    <location>
        <begin position="174"/>
        <end position="196"/>
    </location>
</feature>
<evidence type="ECO:0000313" key="3">
    <source>
        <dbReference type="EMBL" id="KAF6206839.1"/>
    </source>
</evidence>
<evidence type="ECO:0000259" key="2">
    <source>
        <dbReference type="Pfam" id="PF03015"/>
    </source>
</evidence>
<dbReference type="Proteomes" id="UP000466442">
    <property type="component" value="Unassembled WGS sequence"/>
</dbReference>
<dbReference type="EMBL" id="WIXP02000008">
    <property type="protein sequence ID" value="KAF6206839.1"/>
    <property type="molecule type" value="Genomic_DNA"/>
</dbReference>
<dbReference type="PANTHER" id="PTHR11011">
    <property type="entry name" value="MALE STERILITY PROTEIN 2-RELATED"/>
    <property type="match status" value="1"/>
</dbReference>
<feature type="transmembrane region" description="Helical" evidence="1">
    <location>
        <begin position="52"/>
        <end position="77"/>
    </location>
</feature>
<evidence type="ECO:0000256" key="1">
    <source>
        <dbReference type="SAM" id="Phobius"/>
    </source>
</evidence>
<keyword evidence="1" id="KW-0472">Membrane</keyword>
<dbReference type="InterPro" id="IPR026055">
    <property type="entry name" value="FAR"/>
</dbReference>
<dbReference type="CDD" id="cd09071">
    <property type="entry name" value="FAR_C"/>
    <property type="match status" value="1"/>
</dbReference>
<accession>A0A8S9XE54</accession>
<keyword evidence="4" id="KW-1185">Reference proteome</keyword>
<evidence type="ECO:0000313" key="4">
    <source>
        <dbReference type="Proteomes" id="UP000466442"/>
    </source>
</evidence>
<keyword evidence="1" id="KW-1133">Transmembrane helix</keyword>
<dbReference type="InterPro" id="IPR033640">
    <property type="entry name" value="FAR_C"/>
</dbReference>
<keyword evidence="1" id="KW-0812">Transmembrane</keyword>
<feature type="non-terminal residue" evidence="3">
    <location>
        <position position="1"/>
    </location>
</feature>
<reference evidence="3" key="1">
    <citation type="journal article" date="2021" name="Mol. Ecol. Resour.">
        <title>Apolygus lucorum genome provides insights into omnivorousness and mesophyll feeding.</title>
        <authorList>
            <person name="Liu Y."/>
            <person name="Liu H."/>
            <person name="Wang H."/>
            <person name="Huang T."/>
            <person name="Liu B."/>
            <person name="Yang B."/>
            <person name="Yin L."/>
            <person name="Li B."/>
            <person name="Zhang Y."/>
            <person name="Zhang S."/>
            <person name="Jiang F."/>
            <person name="Zhang X."/>
            <person name="Ren Y."/>
            <person name="Wang B."/>
            <person name="Wang S."/>
            <person name="Lu Y."/>
            <person name="Wu K."/>
            <person name="Fan W."/>
            <person name="Wang G."/>
        </authorList>
    </citation>
    <scope>NUCLEOTIDE SEQUENCE</scope>
    <source>
        <strain evidence="3">12Hb</strain>
    </source>
</reference>
<dbReference type="GO" id="GO:0080019">
    <property type="term" value="F:alcohol-forming very long-chain fatty acyl-CoA reductase activity"/>
    <property type="evidence" value="ECO:0007669"/>
    <property type="project" value="InterPro"/>
</dbReference>
<protein>
    <recommendedName>
        <fullName evidence="2">Fatty acyl-CoA reductase C-terminal domain-containing protein</fullName>
    </recommendedName>
</protein>
<feature type="domain" description="Fatty acyl-CoA reductase C-terminal" evidence="2">
    <location>
        <begin position="62"/>
        <end position="153"/>
    </location>
</feature>